<evidence type="ECO:0000313" key="3">
    <source>
        <dbReference type="EMBL" id="UKK02175.1"/>
    </source>
</evidence>
<feature type="region of interest" description="Disordered" evidence="2">
    <location>
        <begin position="360"/>
        <end position="695"/>
    </location>
</feature>
<feature type="compositionally biased region" description="Basic and acidic residues" evidence="2">
    <location>
        <begin position="524"/>
        <end position="544"/>
    </location>
</feature>
<dbReference type="AlphaFoldDB" id="A0A976MD78"/>
<evidence type="ECO:0000256" key="2">
    <source>
        <dbReference type="SAM" id="MobiDB-lite"/>
    </source>
</evidence>
<sequence length="695" mass="78135">MATYSSLNNSWQQLYTKGNNMKLPERELLTRSGVYLKKRPEPEVVEHMLDELETKMRNYFILYNREREFRKKSEENCYRLEQEVLNYKQKLEESNNKFHCMERKVKSMVDQPLKLKETIERIELLYNQMDTLIQAFVGIGSCAVIQGYSRVAFIKLCLEYLYPCRELDIRLNTLYNALYSVLIQYDGLEVTKNELLKPMTYPETQEKTKLTGISVKVHRLMLKCDLPETQSFGCFFRYDNEPKELRATEFSRFISVEVRPMDNASKVYEFNSLIQHNTLPPKVPNVVPKLVIDIYADALLVGSAEVSLISDKTLKPSEPWNVLDSNGMNCGDVVVTVIPMPQNAKLPAVNFRNKTDELVSETKTTLDPQIAKPGSTMVESVEPTRLKPETAKQAEQTPQATKLSEPKSEPSKPFEPKMTPPVRKPLFNPKTKAGDKQGQSKGQAKGSSSNVSRLSLMFARKKNNQPGEETSETPDANDPKPEPNTSQPAPPVAKDAPDTSSQPEKSPTVDRKPSTKLGPPELPNIDRDVNELQRQRSNIKDMIIKKLSSGQLSKDSMAEDQPKPSAPQPEADTTKTEQTTPDKVEVTPSKPVEEPEKTQESPEPKQASPPQQSPPNTEEPSPVPAQPTPPETTPTVPTKAAKLPPEPVRKVVPKIPPSQPVVETQKESGDQLPETPLLPITITPKLLKKPAPKKK</sequence>
<dbReference type="Proteomes" id="UP000244811">
    <property type="component" value="Chromosome 2"/>
</dbReference>
<reference evidence="3" key="1">
    <citation type="submission" date="2022-07" db="EMBL/GenBank/DDBJ databases">
        <title>Evaluation of T. orientalis genome assembly methods using nanopore sequencing and analysis of variation between genomes.</title>
        <authorList>
            <person name="Yam J."/>
            <person name="Micallef M.L."/>
            <person name="Liu M."/>
            <person name="Djordjevic S.P."/>
            <person name="Bogema D.R."/>
            <person name="Jenkins C."/>
        </authorList>
    </citation>
    <scope>NUCLEOTIDE SEQUENCE</scope>
    <source>
        <strain evidence="3">Goon Nure</strain>
    </source>
</reference>
<organism evidence="3 4">
    <name type="scientific">Theileria orientalis</name>
    <dbReference type="NCBI Taxonomy" id="68886"/>
    <lineage>
        <taxon>Eukaryota</taxon>
        <taxon>Sar</taxon>
        <taxon>Alveolata</taxon>
        <taxon>Apicomplexa</taxon>
        <taxon>Aconoidasida</taxon>
        <taxon>Piroplasmida</taxon>
        <taxon>Theileriidae</taxon>
        <taxon>Theileria</taxon>
    </lineage>
</organism>
<feature type="compositionally biased region" description="Basic and acidic residues" evidence="2">
    <location>
        <begin position="572"/>
        <end position="603"/>
    </location>
</feature>
<feature type="compositionally biased region" description="Pro residues" evidence="2">
    <location>
        <begin position="621"/>
        <end position="632"/>
    </location>
</feature>
<feature type="compositionally biased region" description="Basic residues" evidence="2">
    <location>
        <begin position="686"/>
        <end position="695"/>
    </location>
</feature>
<protein>
    <submittedName>
        <fullName evidence="3">Uncharacterized protein</fullName>
    </submittedName>
</protein>
<feature type="coiled-coil region" evidence="1">
    <location>
        <begin position="70"/>
        <end position="135"/>
    </location>
</feature>
<feature type="compositionally biased region" description="Low complexity" evidence="2">
    <location>
        <begin position="436"/>
        <end position="449"/>
    </location>
</feature>
<feature type="compositionally biased region" description="Polar residues" evidence="2">
    <location>
        <begin position="393"/>
        <end position="402"/>
    </location>
</feature>
<dbReference type="EMBL" id="CP056071">
    <property type="protein sequence ID" value="UKK02175.1"/>
    <property type="molecule type" value="Genomic_DNA"/>
</dbReference>
<feature type="compositionally biased region" description="Basic and acidic residues" evidence="2">
    <location>
        <begin position="404"/>
        <end position="415"/>
    </location>
</feature>
<name>A0A976MD78_THEOR</name>
<feature type="compositionally biased region" description="Low complexity" evidence="2">
    <location>
        <begin position="604"/>
        <end position="620"/>
    </location>
</feature>
<evidence type="ECO:0000256" key="1">
    <source>
        <dbReference type="SAM" id="Coils"/>
    </source>
</evidence>
<accession>A0A976MD78</accession>
<gene>
    <name evidence="3" type="ORF">MACK_001530</name>
</gene>
<feature type="compositionally biased region" description="Low complexity" evidence="2">
    <location>
        <begin position="672"/>
        <end position="685"/>
    </location>
</feature>
<keyword evidence="1" id="KW-0175">Coiled coil</keyword>
<feature type="compositionally biased region" description="Low complexity" evidence="2">
    <location>
        <begin position="633"/>
        <end position="643"/>
    </location>
</feature>
<evidence type="ECO:0000313" key="4">
    <source>
        <dbReference type="Proteomes" id="UP000244811"/>
    </source>
</evidence>
<proteinExistence type="predicted"/>
<feature type="compositionally biased region" description="Basic and acidic residues" evidence="2">
    <location>
        <begin position="382"/>
        <end position="392"/>
    </location>
</feature>